<evidence type="ECO:0000259" key="1">
    <source>
        <dbReference type="Pfam" id="PF11706"/>
    </source>
</evidence>
<comment type="caution">
    <text evidence="2">The sequence shown here is derived from an EMBL/GenBank/DDBJ whole genome shotgun (WGS) entry which is preliminary data.</text>
</comment>
<dbReference type="AlphaFoldDB" id="A0A7W7M3Z1"/>
<evidence type="ECO:0000313" key="2">
    <source>
        <dbReference type="EMBL" id="MBB4736157.1"/>
    </source>
</evidence>
<sequence length="196" mass="20972">MPPSSHALAAARLCLDFVRLEARHAGLNARLDAVRAHSPLESTAQALDQALAHVSPHEHVRVLAALAGPVRPLHQLFGPEDEALRAPVVDRFLQEAEVRLRVHAGPVLAFEPGPEIGVSAGADALPSGAAALPARIHAWMGGGLALLLASGDADRLRRCASRRCRQPFLDSSRGRRQRFCRPACANTAALARQRAR</sequence>
<name>A0A7W7M3Z1_9MICC</name>
<dbReference type="Proteomes" id="UP000540191">
    <property type="component" value="Unassembled WGS sequence"/>
</dbReference>
<proteinExistence type="predicted"/>
<protein>
    <recommendedName>
        <fullName evidence="1">Zinc finger CGNR domain-containing protein</fullName>
    </recommendedName>
</protein>
<dbReference type="InterPro" id="IPR021005">
    <property type="entry name" value="Znf_CGNR"/>
</dbReference>
<accession>A0A7W7M3Z1</accession>
<feature type="domain" description="Zinc finger CGNR" evidence="1">
    <location>
        <begin position="155"/>
        <end position="196"/>
    </location>
</feature>
<reference evidence="2 3" key="1">
    <citation type="submission" date="2020-08" db="EMBL/GenBank/DDBJ databases">
        <title>Sequencing the genomes of 1000 actinobacteria strains.</title>
        <authorList>
            <person name="Klenk H.-P."/>
        </authorList>
    </citation>
    <scope>NUCLEOTIDE SEQUENCE [LARGE SCALE GENOMIC DNA]</scope>
    <source>
        <strain evidence="2 3">DSM 23974</strain>
    </source>
</reference>
<dbReference type="EMBL" id="JACHNA010000001">
    <property type="protein sequence ID" value="MBB4736157.1"/>
    <property type="molecule type" value="Genomic_DNA"/>
</dbReference>
<dbReference type="PANTHER" id="PTHR35525">
    <property type="entry name" value="BLL6575 PROTEIN"/>
    <property type="match status" value="1"/>
</dbReference>
<dbReference type="PANTHER" id="PTHR35525:SF3">
    <property type="entry name" value="BLL6575 PROTEIN"/>
    <property type="match status" value="1"/>
</dbReference>
<evidence type="ECO:0000313" key="3">
    <source>
        <dbReference type="Proteomes" id="UP000540191"/>
    </source>
</evidence>
<dbReference type="Pfam" id="PF11706">
    <property type="entry name" value="zf-CGNR"/>
    <property type="match status" value="1"/>
</dbReference>
<dbReference type="InterPro" id="IPR010852">
    <property type="entry name" value="ABATE"/>
</dbReference>
<dbReference type="RefSeq" id="WP_184241803.1">
    <property type="nucleotide sequence ID" value="NZ_JACHNA010000001.1"/>
</dbReference>
<dbReference type="Gene3D" id="1.10.3300.10">
    <property type="entry name" value="Jann2411-like domain"/>
    <property type="match status" value="1"/>
</dbReference>
<organism evidence="2 3">
    <name type="scientific">Micrococcus cohnii</name>
    <dbReference type="NCBI Taxonomy" id="993416"/>
    <lineage>
        <taxon>Bacteria</taxon>
        <taxon>Bacillati</taxon>
        <taxon>Actinomycetota</taxon>
        <taxon>Actinomycetes</taxon>
        <taxon>Micrococcales</taxon>
        <taxon>Micrococcaceae</taxon>
        <taxon>Micrococcus</taxon>
    </lineage>
</organism>
<gene>
    <name evidence="2" type="ORF">HDA30_001665</name>
</gene>
<dbReference type="InterPro" id="IPR023286">
    <property type="entry name" value="ABATE_dom_sf"/>
</dbReference>
<keyword evidence="3" id="KW-1185">Reference proteome</keyword>
<dbReference type="SUPFAM" id="SSF160904">
    <property type="entry name" value="Jann2411-like"/>
    <property type="match status" value="1"/>
</dbReference>